<evidence type="ECO:0000256" key="2">
    <source>
        <dbReference type="SAM" id="Phobius"/>
    </source>
</evidence>
<feature type="compositionally biased region" description="Basic and acidic residues" evidence="1">
    <location>
        <begin position="497"/>
        <end position="506"/>
    </location>
</feature>
<reference evidence="4 5" key="1">
    <citation type="submission" date="2018-09" db="EMBL/GenBank/DDBJ databases">
        <title>Characterization of the phylogenetic diversity of five novel species belonging to the genus Bifidobacterium.</title>
        <authorList>
            <person name="Lugli G.A."/>
            <person name="Duranti S."/>
            <person name="Milani C."/>
        </authorList>
    </citation>
    <scope>NUCLEOTIDE SEQUENCE [LARGE SCALE GENOMIC DNA]</scope>
    <source>
        <strain evidence="4 5">2033B</strain>
    </source>
</reference>
<evidence type="ECO:0000256" key="1">
    <source>
        <dbReference type="SAM" id="MobiDB-lite"/>
    </source>
</evidence>
<feature type="signal peptide" evidence="3">
    <location>
        <begin position="1"/>
        <end position="33"/>
    </location>
</feature>
<comment type="caution">
    <text evidence="4">The sequence shown here is derived from an EMBL/GenBank/DDBJ whole genome shotgun (WGS) entry which is preliminary data.</text>
</comment>
<gene>
    <name evidence="4" type="ORF">D2E24_1425</name>
</gene>
<name>A0A430FR40_9BIFI</name>
<evidence type="ECO:0000313" key="4">
    <source>
        <dbReference type="EMBL" id="RSX55290.1"/>
    </source>
</evidence>
<proteinExistence type="predicted"/>
<evidence type="ECO:0000256" key="3">
    <source>
        <dbReference type="SAM" id="SignalP"/>
    </source>
</evidence>
<keyword evidence="5" id="KW-1185">Reference proteome</keyword>
<keyword evidence="2" id="KW-1133">Transmembrane helix</keyword>
<keyword evidence="3" id="KW-0732">Signal</keyword>
<dbReference type="RefSeq" id="WP_125968687.1">
    <property type="nucleotide sequence ID" value="NZ_QXGK01000014.1"/>
</dbReference>
<feature type="region of interest" description="Disordered" evidence="1">
    <location>
        <begin position="490"/>
        <end position="514"/>
    </location>
</feature>
<keyword evidence="2" id="KW-0472">Membrane</keyword>
<dbReference type="AlphaFoldDB" id="A0A430FR40"/>
<evidence type="ECO:0000313" key="5">
    <source>
        <dbReference type="Proteomes" id="UP000287470"/>
    </source>
</evidence>
<accession>A0A430FR40</accession>
<protein>
    <submittedName>
        <fullName evidence="4">LPXTG-motif cell wall anchor domain-containing protein</fullName>
    </submittedName>
</protein>
<dbReference type="Proteomes" id="UP000287470">
    <property type="component" value="Unassembled WGS sequence"/>
</dbReference>
<feature type="chain" id="PRO_5019294848" evidence="3">
    <location>
        <begin position="34"/>
        <end position="749"/>
    </location>
</feature>
<dbReference type="OrthoDB" id="3242564at2"/>
<keyword evidence="2" id="KW-0812">Transmembrane</keyword>
<feature type="transmembrane region" description="Helical" evidence="2">
    <location>
        <begin position="723"/>
        <end position="741"/>
    </location>
</feature>
<sequence length="749" mass="79459">MISTLRRNAVRAALALLAATIAVMTTAAGVAHAAQRLDAAPEGTYVIYEYNGSPLYLGVTAVGPDGTRYYCRDVASMTDYTAGDAVKVEGNDATKRIAWLMERYRTGGDTITLAAIGALVHDHFDVDPAAWASYSEQAYRAHGDVKTRAAELWEEAGRSVPADITVERSYAQGLRTGTVTVGVNADGGTAVAGVPYRVELQGPAVFDDGGQTVTGTTTGSPITIGWKATGDGDVTVTPSYDYGALDSVTSAQDFIRPSSEQDTTVGTAISFRVRQRFTPTIATTVAARIVDAGEPVEDTVTVGVAGDDDHWPDGVDLHARGWYFDGIDDDAIADGPTSPTDGETAAAFLQRLADSGYEPSAYGTATFDHPGQQATVTATTRPDGGTAYAAPADGRHGTWVWAIERDRQDASTRDYLAGDTVSPFLDIAETTMNRTRLSVESTATEHTAVVGSELSDTITVAGFPADHGEYTGSDTLGIDADQPYAQVSVWWSGDPDDPTRDDDHRPTGTSVPQEDANHRLIGTWDYPAVNGRIRVGGGSPDAYGDPVTITADTHGWYVFIWSFAGDGRVMPAASAYDDAWERVRVHPVDTPEPEPVTLTTQVSADTVDVDEPFHDVAHITGPVPEGAYVTFTAYEAIAEGEEPGRNGMLLDNVRAEADPNLTDQLVTSPETRSPTAGIVYWKATLYSKDGDILATHDLGAEGEMVTVREPDEPLPHTGTDTTLVAGAALALLGAGMLAFAVSRRPYGTY</sequence>
<organism evidence="4 5">
    <name type="scientific">Bifidobacterium samirii</name>
    <dbReference type="NCBI Taxonomy" id="2306974"/>
    <lineage>
        <taxon>Bacteria</taxon>
        <taxon>Bacillati</taxon>
        <taxon>Actinomycetota</taxon>
        <taxon>Actinomycetes</taxon>
        <taxon>Bifidobacteriales</taxon>
        <taxon>Bifidobacteriaceae</taxon>
        <taxon>Bifidobacterium</taxon>
    </lineage>
</organism>
<dbReference type="EMBL" id="QXGK01000014">
    <property type="protein sequence ID" value="RSX55290.1"/>
    <property type="molecule type" value="Genomic_DNA"/>
</dbReference>